<feature type="compositionally biased region" description="Basic and acidic residues" evidence="1">
    <location>
        <begin position="264"/>
        <end position="290"/>
    </location>
</feature>
<dbReference type="RefSeq" id="WP_192752989.1">
    <property type="nucleotide sequence ID" value="NZ_BAABJL010000162.1"/>
</dbReference>
<feature type="compositionally biased region" description="Basic and acidic residues" evidence="1">
    <location>
        <begin position="308"/>
        <end position="317"/>
    </location>
</feature>
<name>A0A927MYQ5_9ACTN</name>
<dbReference type="InterPro" id="IPR003870">
    <property type="entry name" value="DUF222"/>
</dbReference>
<evidence type="ECO:0000256" key="1">
    <source>
        <dbReference type="SAM" id="MobiDB-lite"/>
    </source>
</evidence>
<evidence type="ECO:0000259" key="2">
    <source>
        <dbReference type="Pfam" id="PF02720"/>
    </source>
</evidence>
<keyword evidence="4" id="KW-1185">Reference proteome</keyword>
<sequence length="323" mass="34852">MSEPGGVSVRVSPLPAGFAEMLPGPGLLSALLSVSRGDCNGVELEELVRARRRLICWLEEGCLGDVVELAHTPPGLIDDPAVRVGPVDPHTPAVLEPLLGWTAYHADWYATLALTLTELPRTRTALARGDLEIGEVRVIAERLADLSTGADRRKVEDALFPDVLGLRAGLLRMRVQAQVIKVDPDAALARHRRRVRDREVEIYPAIDGAADLAVRGVPADQAAEAYGYVDAIARTMKQEGDPRRLGQLRADIATSLLSGRTHIHNPDPHDTHNCDRHSPDPHSPDPHETGDTNESGGCGDDACGGDTCGRDNGDGGRGRWRFK</sequence>
<dbReference type="EMBL" id="JADBEM010000001">
    <property type="protein sequence ID" value="MBE1609411.1"/>
    <property type="molecule type" value="Genomic_DNA"/>
</dbReference>
<accession>A0A927MYQ5</accession>
<reference evidence="3" key="1">
    <citation type="submission" date="2020-10" db="EMBL/GenBank/DDBJ databases">
        <title>Sequencing the genomes of 1000 actinobacteria strains.</title>
        <authorList>
            <person name="Klenk H.-P."/>
        </authorList>
    </citation>
    <scope>NUCLEOTIDE SEQUENCE</scope>
    <source>
        <strain evidence="3">DSM 45354</strain>
    </source>
</reference>
<proteinExistence type="predicted"/>
<gene>
    <name evidence="3" type="ORF">HEB94_006259</name>
</gene>
<feature type="domain" description="DUF222" evidence="2">
    <location>
        <begin position="99"/>
        <end position="257"/>
    </location>
</feature>
<feature type="region of interest" description="Disordered" evidence="1">
    <location>
        <begin position="259"/>
        <end position="323"/>
    </location>
</feature>
<comment type="caution">
    <text evidence="3">The sequence shown here is derived from an EMBL/GenBank/DDBJ whole genome shotgun (WGS) entry which is preliminary data.</text>
</comment>
<dbReference type="AlphaFoldDB" id="A0A927MYQ5"/>
<evidence type="ECO:0000313" key="4">
    <source>
        <dbReference type="Proteomes" id="UP000638648"/>
    </source>
</evidence>
<protein>
    <recommendedName>
        <fullName evidence="2">DUF222 domain-containing protein</fullName>
    </recommendedName>
</protein>
<dbReference type="Pfam" id="PF02720">
    <property type="entry name" value="DUF222"/>
    <property type="match status" value="1"/>
</dbReference>
<evidence type="ECO:0000313" key="3">
    <source>
        <dbReference type="EMBL" id="MBE1609411.1"/>
    </source>
</evidence>
<organism evidence="3 4">
    <name type="scientific">Actinopolymorpha pittospori</name>
    <dbReference type="NCBI Taxonomy" id="648752"/>
    <lineage>
        <taxon>Bacteria</taxon>
        <taxon>Bacillati</taxon>
        <taxon>Actinomycetota</taxon>
        <taxon>Actinomycetes</taxon>
        <taxon>Propionibacteriales</taxon>
        <taxon>Actinopolymorphaceae</taxon>
        <taxon>Actinopolymorpha</taxon>
    </lineage>
</organism>
<dbReference type="Proteomes" id="UP000638648">
    <property type="component" value="Unassembled WGS sequence"/>
</dbReference>